<dbReference type="InterPro" id="IPR029063">
    <property type="entry name" value="SAM-dependent_MTases_sf"/>
</dbReference>
<accession>A0AB34FTI8</accession>
<evidence type="ECO:0000313" key="2">
    <source>
        <dbReference type="EMBL" id="KAJ6441390.1"/>
    </source>
</evidence>
<reference evidence="2" key="1">
    <citation type="submission" date="2023-01" db="EMBL/GenBank/DDBJ databases">
        <title>The growth and conidiation of Purpureocillium lavendulum are regulated by nitrogen source and histone H3K14 acetylation.</title>
        <authorList>
            <person name="Tang P."/>
            <person name="Han J."/>
            <person name="Zhang C."/>
            <person name="Tang P."/>
            <person name="Qi F."/>
            <person name="Zhang K."/>
            <person name="Liang L."/>
        </authorList>
    </citation>
    <scope>NUCLEOTIDE SEQUENCE</scope>
    <source>
        <strain evidence="2">YMF1.00683</strain>
    </source>
</reference>
<dbReference type="GO" id="GO:0008168">
    <property type="term" value="F:methyltransferase activity"/>
    <property type="evidence" value="ECO:0007669"/>
    <property type="project" value="UniProtKB-KW"/>
</dbReference>
<evidence type="ECO:0000313" key="3">
    <source>
        <dbReference type="Proteomes" id="UP001163105"/>
    </source>
</evidence>
<dbReference type="EMBL" id="JAQHRD010000004">
    <property type="protein sequence ID" value="KAJ6441390.1"/>
    <property type="molecule type" value="Genomic_DNA"/>
</dbReference>
<name>A0AB34FTI8_9HYPO</name>
<feature type="domain" description="Methyltransferase" evidence="1">
    <location>
        <begin position="59"/>
        <end position="155"/>
    </location>
</feature>
<dbReference type="Proteomes" id="UP001163105">
    <property type="component" value="Unassembled WGS sequence"/>
</dbReference>
<dbReference type="AlphaFoldDB" id="A0AB34FTI8"/>
<protein>
    <submittedName>
        <fullName evidence="2">Methyltransferase domain-containing protein</fullName>
    </submittedName>
</protein>
<sequence>MDYEALNRANWDERAPVHAASQDYRVKEYISDAGFIGDVVRFDRPLLGDVTGLACVHLQCHIGTDTLSLARLGAASVTGLDFSGASVAEARKLAAATAGSGGERLRFVEASVYDAPTALPQGGFDLVFTGIGALCWLPSAARWAKVVRGLLRPGGRLFLREGHPVLWAVDETRSDDRGGLVLDYPYFERGGEPTLFDEPGTYVDAGGHEFRATRTAAFNHGIGEIVQALLDEGMRVTGLVEHQSVPWEAVPGQMTKNERGYALRIPSRWPGMKKVVSPPSNSSLRYSKNVNNELCFLSGVEVVGEDAGVAALADRRIGDEADALAGGDDGLALVGGEDVGRESEIGDAGVVMEAHAQDGIQDAEQLQVLGRSLGADDADALGLGDDVEVADPAAEGAELGLLAAQAHLGEKDLGIEVFLVGEGGGHPGSEVGAI</sequence>
<dbReference type="InterPro" id="IPR041698">
    <property type="entry name" value="Methyltransf_25"/>
</dbReference>
<keyword evidence="2" id="KW-0808">Transferase</keyword>
<dbReference type="CDD" id="cd02440">
    <property type="entry name" value="AdoMet_MTases"/>
    <property type="match status" value="1"/>
</dbReference>
<dbReference type="Gene3D" id="3.40.50.150">
    <property type="entry name" value="Vaccinia Virus protein VP39"/>
    <property type="match status" value="1"/>
</dbReference>
<dbReference type="GO" id="GO:0032259">
    <property type="term" value="P:methylation"/>
    <property type="evidence" value="ECO:0007669"/>
    <property type="project" value="UniProtKB-KW"/>
</dbReference>
<comment type="caution">
    <text evidence="2">The sequence shown here is derived from an EMBL/GenBank/DDBJ whole genome shotgun (WGS) entry which is preliminary data.</text>
</comment>
<keyword evidence="2" id="KW-0489">Methyltransferase</keyword>
<dbReference type="SUPFAM" id="SSF53335">
    <property type="entry name" value="S-adenosyl-L-methionine-dependent methyltransferases"/>
    <property type="match status" value="1"/>
</dbReference>
<gene>
    <name evidence="2" type="ORF">O9K51_04938</name>
</gene>
<dbReference type="Pfam" id="PF13649">
    <property type="entry name" value="Methyltransf_25"/>
    <property type="match status" value="1"/>
</dbReference>
<keyword evidence="3" id="KW-1185">Reference proteome</keyword>
<evidence type="ECO:0000259" key="1">
    <source>
        <dbReference type="Pfam" id="PF13649"/>
    </source>
</evidence>
<proteinExistence type="predicted"/>
<organism evidence="2 3">
    <name type="scientific">Purpureocillium lavendulum</name>
    <dbReference type="NCBI Taxonomy" id="1247861"/>
    <lineage>
        <taxon>Eukaryota</taxon>
        <taxon>Fungi</taxon>
        <taxon>Dikarya</taxon>
        <taxon>Ascomycota</taxon>
        <taxon>Pezizomycotina</taxon>
        <taxon>Sordariomycetes</taxon>
        <taxon>Hypocreomycetidae</taxon>
        <taxon>Hypocreales</taxon>
        <taxon>Ophiocordycipitaceae</taxon>
        <taxon>Purpureocillium</taxon>
    </lineage>
</organism>